<name>A0A6C0IL04_9ZZZZ</name>
<organism evidence="1">
    <name type="scientific">viral metagenome</name>
    <dbReference type="NCBI Taxonomy" id="1070528"/>
    <lineage>
        <taxon>unclassified sequences</taxon>
        <taxon>metagenomes</taxon>
        <taxon>organismal metagenomes</taxon>
    </lineage>
</organism>
<dbReference type="EMBL" id="MN740211">
    <property type="protein sequence ID" value="QHT93868.1"/>
    <property type="molecule type" value="Genomic_DNA"/>
</dbReference>
<evidence type="ECO:0000313" key="1">
    <source>
        <dbReference type="EMBL" id="QHT93868.1"/>
    </source>
</evidence>
<protein>
    <submittedName>
        <fullName evidence="1">Uncharacterized protein</fullName>
    </submittedName>
</protein>
<reference evidence="1" key="1">
    <citation type="journal article" date="2020" name="Nature">
        <title>Giant virus diversity and host interactions through global metagenomics.</title>
        <authorList>
            <person name="Schulz F."/>
            <person name="Roux S."/>
            <person name="Paez-Espino D."/>
            <person name="Jungbluth S."/>
            <person name="Walsh D.A."/>
            <person name="Denef V.J."/>
            <person name="McMahon K.D."/>
            <person name="Konstantinidis K.T."/>
            <person name="Eloe-Fadrosh E.A."/>
            <person name="Kyrpides N.C."/>
            <person name="Woyke T."/>
        </authorList>
    </citation>
    <scope>NUCLEOTIDE SEQUENCE</scope>
    <source>
        <strain evidence="1">GVMAG-M-3300024258-14</strain>
    </source>
</reference>
<dbReference type="AlphaFoldDB" id="A0A6C0IL04"/>
<proteinExistence type="predicted"/>
<accession>A0A6C0IL04</accession>
<sequence>MSIKDMSEETKAFFIGLLQQIETKIETKIEQIETKVDKFETTMSDRVKKVEKDVSRVLNKLENQEPHLLKSGMMYEMMLRQELRTTRGDLYARPFVVNDLFGLARLVAPKNIRFNEDGACEACSEGESAVLLSTRVNVLTELAYNNVPKLRSWIKRERKKKNGKDIGKLNSLTAYIVKYDSDEVKGKAGKLQYLQTSKLGLWALTVDMYEKG</sequence>